<dbReference type="AlphaFoldDB" id="A0A7W6F0K4"/>
<name>A0A7W6F0K4_9CAUL</name>
<dbReference type="EMBL" id="JACIDA010000002">
    <property type="protein sequence ID" value="MBB3873085.1"/>
    <property type="molecule type" value="Genomic_DNA"/>
</dbReference>
<comment type="caution">
    <text evidence="1">The sequence shown here is derived from an EMBL/GenBank/DDBJ whole genome shotgun (WGS) entry which is preliminary data.</text>
</comment>
<protein>
    <submittedName>
        <fullName evidence="1">Uncharacterized protein</fullName>
    </submittedName>
</protein>
<evidence type="ECO:0000313" key="2">
    <source>
        <dbReference type="Proteomes" id="UP000532936"/>
    </source>
</evidence>
<gene>
    <name evidence="1" type="ORF">GGR11_002638</name>
</gene>
<accession>A0A7W6F0K4</accession>
<proteinExistence type="predicted"/>
<sequence length="102" mass="10829">MRSKVIGPAELAKEACGLAKSTLVAEGAGQASKRIISKLHQAFWHVAESAPLAVGIIRSAPTKVIHPSPKSSVRQVLQVLNNMNRCDRFALLLSGAQAMVTV</sequence>
<reference evidence="1 2" key="1">
    <citation type="submission" date="2020-08" db="EMBL/GenBank/DDBJ databases">
        <title>Genomic Encyclopedia of Type Strains, Phase IV (KMG-IV): sequencing the most valuable type-strain genomes for metagenomic binning, comparative biology and taxonomic classification.</title>
        <authorList>
            <person name="Goeker M."/>
        </authorList>
    </citation>
    <scope>NUCLEOTIDE SEQUENCE [LARGE SCALE GENOMIC DNA]</scope>
    <source>
        <strain evidence="1 2">DSM 14878</strain>
    </source>
</reference>
<evidence type="ECO:0000313" key="1">
    <source>
        <dbReference type="EMBL" id="MBB3873085.1"/>
    </source>
</evidence>
<dbReference type="Proteomes" id="UP000532936">
    <property type="component" value="Unassembled WGS sequence"/>
</dbReference>
<organism evidence="1 2">
    <name type="scientific">Brevundimonas mediterranea</name>
    <dbReference type="NCBI Taxonomy" id="74329"/>
    <lineage>
        <taxon>Bacteria</taxon>
        <taxon>Pseudomonadati</taxon>
        <taxon>Pseudomonadota</taxon>
        <taxon>Alphaproteobacteria</taxon>
        <taxon>Caulobacterales</taxon>
        <taxon>Caulobacteraceae</taxon>
        <taxon>Brevundimonas</taxon>
    </lineage>
</organism>